<keyword evidence="3" id="KW-1185">Reference proteome</keyword>
<evidence type="ECO:0000313" key="3">
    <source>
        <dbReference type="Proteomes" id="UP000323671"/>
    </source>
</evidence>
<gene>
    <name evidence="2" type="ORF">OTERR_21600</name>
</gene>
<dbReference type="Proteomes" id="UP000323671">
    <property type="component" value="Chromosome"/>
</dbReference>
<reference evidence="2 3" key="1">
    <citation type="submission" date="2017-07" db="EMBL/GenBank/DDBJ databases">
        <title>Complete genome sequence of Oryzomicrobium terrae TPP412.</title>
        <authorList>
            <person name="Chiu L.-W."/>
            <person name="Lo K.-J."/>
            <person name="Tsai Y.-M."/>
            <person name="Lin S.-S."/>
            <person name="Kuo C.-H."/>
            <person name="Liu C.-T."/>
        </authorList>
    </citation>
    <scope>NUCLEOTIDE SEQUENCE [LARGE SCALE GENOMIC DNA]</scope>
    <source>
        <strain evidence="2 3">TPP412</strain>
    </source>
</reference>
<dbReference type="KEGG" id="otr:OTERR_21600"/>
<organism evidence="2 3">
    <name type="scientific">Oryzomicrobium terrae</name>
    <dbReference type="NCBI Taxonomy" id="1735038"/>
    <lineage>
        <taxon>Bacteria</taxon>
        <taxon>Pseudomonadati</taxon>
        <taxon>Pseudomonadota</taxon>
        <taxon>Betaproteobacteria</taxon>
        <taxon>Rhodocyclales</taxon>
        <taxon>Rhodocyclaceae</taxon>
        <taxon>Oryzomicrobium</taxon>
    </lineage>
</organism>
<feature type="transmembrane region" description="Helical" evidence="1">
    <location>
        <begin position="78"/>
        <end position="96"/>
    </location>
</feature>
<sequence>MNGPRTPTLAPNARPHRIGPLRRWYQQKLERWLYGRAPDLQPLTLTQRRIYILPTVAGLGFVATLLTMLLVAINYDLALGYAVVFLLAGVGTLGMGQTCRNLAGLTLVPGHADNALAGETLYVTLYARHSRNEPRPALRFNVADDGMACAPVDISLRAAGEVTVTLRITGLQRGPFRLPPIRVESRFPLGLFRTWTIWRPPIAALIYPAPAYPAPALPPLAARGQIRRTTQTRHPWTGEDDFAGLRQRTPADPLRHVAWKIAARRDGIEIATPELLLKHFHGTEAGEQWLSWDDARPECDDHDDPAAGQEARLSILCAWVLAAERRGVPYGLRLPGEDIPPDLGPAHREACLTRLALFGLDTSASAPWDTSAGAAS</sequence>
<dbReference type="PANTHER" id="PTHR34351">
    <property type="entry name" value="SLR1927 PROTEIN-RELATED"/>
    <property type="match status" value="1"/>
</dbReference>
<dbReference type="AlphaFoldDB" id="A0A5C1E9I8"/>
<name>A0A5C1E9I8_9RHOO</name>
<dbReference type="EMBL" id="CP022579">
    <property type="protein sequence ID" value="QEL65636.1"/>
    <property type="molecule type" value="Genomic_DNA"/>
</dbReference>
<keyword evidence="1" id="KW-1133">Transmembrane helix</keyword>
<feature type="transmembrane region" description="Helical" evidence="1">
    <location>
        <begin position="50"/>
        <end position="72"/>
    </location>
</feature>
<keyword evidence="1" id="KW-0812">Transmembrane</keyword>
<evidence type="ECO:0000256" key="1">
    <source>
        <dbReference type="SAM" id="Phobius"/>
    </source>
</evidence>
<accession>A0A5C1E9I8</accession>
<proteinExistence type="predicted"/>
<dbReference type="RefSeq" id="WP_149425776.1">
    <property type="nucleotide sequence ID" value="NZ_CP022579.1"/>
</dbReference>
<dbReference type="PANTHER" id="PTHR34351:SF1">
    <property type="entry name" value="SLR1927 PROTEIN"/>
    <property type="match status" value="1"/>
</dbReference>
<evidence type="ECO:0000313" key="2">
    <source>
        <dbReference type="EMBL" id="QEL65636.1"/>
    </source>
</evidence>
<protein>
    <submittedName>
        <fullName evidence="2">Uncharacterized protein</fullName>
    </submittedName>
</protein>
<keyword evidence="1" id="KW-0472">Membrane</keyword>